<proteinExistence type="predicted"/>
<comment type="caution">
    <text evidence="2">The sequence shown here is derived from an EMBL/GenBank/DDBJ whole genome shotgun (WGS) entry which is preliminary data.</text>
</comment>
<evidence type="ECO:0000313" key="3">
    <source>
        <dbReference type="Proteomes" id="UP000585474"/>
    </source>
</evidence>
<dbReference type="SUPFAM" id="SSF51419">
    <property type="entry name" value="PLP-binding barrel"/>
    <property type="match status" value="1"/>
</dbReference>
<dbReference type="InterPro" id="IPR029066">
    <property type="entry name" value="PLP-binding_barrel"/>
</dbReference>
<dbReference type="EMBL" id="BJWL01000008">
    <property type="protein sequence ID" value="GFY91723.1"/>
    <property type="molecule type" value="Genomic_DNA"/>
</dbReference>
<accession>A0A7J0EZB7</accession>
<dbReference type="InterPro" id="IPR011078">
    <property type="entry name" value="PyrdxlP_homeostasis"/>
</dbReference>
<dbReference type="OrthoDB" id="10264196at2759"/>
<name>A0A7J0EZB7_9ERIC</name>
<dbReference type="AlphaFoldDB" id="A0A7J0EZB7"/>
<dbReference type="PANTHER" id="PTHR10146:SF15">
    <property type="entry name" value="PYRIDOXAL PHOSPHATE HOMEOSTASIS PROTEIN"/>
    <property type="match status" value="1"/>
</dbReference>
<gene>
    <name evidence="2" type="ORF">Acr_08g0001190</name>
</gene>
<dbReference type="GO" id="GO:0030170">
    <property type="term" value="F:pyridoxal phosphate binding"/>
    <property type="evidence" value="ECO:0007669"/>
    <property type="project" value="InterPro"/>
</dbReference>
<sequence>MNNQEAKREKESEDAAESPMAAASMDCVAATALRSVLHRVQQAADRSGRSADRISVLAVSKTKPVSLIHQVYDAGHRFFGENYVQEIVEKSPQVFFHQMTVLCLGAGTIQEKERKEEIDCPLLETQNFILAILN</sequence>
<dbReference type="PANTHER" id="PTHR10146">
    <property type="entry name" value="PROLINE SYNTHETASE CO-TRANSCRIBED BACTERIAL HOMOLOG PROTEIN"/>
    <property type="match status" value="1"/>
</dbReference>
<dbReference type="Proteomes" id="UP000585474">
    <property type="component" value="Unassembled WGS sequence"/>
</dbReference>
<keyword evidence="3" id="KW-1185">Reference proteome</keyword>
<protein>
    <submittedName>
        <fullName evidence="2">Putative pyridoxal phosphate-dependent enzyme, YBL036C type</fullName>
    </submittedName>
</protein>
<evidence type="ECO:0000313" key="2">
    <source>
        <dbReference type="EMBL" id="GFY91723.1"/>
    </source>
</evidence>
<organism evidence="2 3">
    <name type="scientific">Actinidia rufa</name>
    <dbReference type="NCBI Taxonomy" id="165716"/>
    <lineage>
        <taxon>Eukaryota</taxon>
        <taxon>Viridiplantae</taxon>
        <taxon>Streptophyta</taxon>
        <taxon>Embryophyta</taxon>
        <taxon>Tracheophyta</taxon>
        <taxon>Spermatophyta</taxon>
        <taxon>Magnoliopsida</taxon>
        <taxon>eudicotyledons</taxon>
        <taxon>Gunneridae</taxon>
        <taxon>Pentapetalae</taxon>
        <taxon>asterids</taxon>
        <taxon>Ericales</taxon>
        <taxon>Actinidiaceae</taxon>
        <taxon>Actinidia</taxon>
    </lineage>
</organism>
<evidence type="ECO:0000256" key="1">
    <source>
        <dbReference type="SAM" id="MobiDB-lite"/>
    </source>
</evidence>
<reference evidence="2 3" key="1">
    <citation type="submission" date="2019-07" db="EMBL/GenBank/DDBJ databases">
        <title>De Novo Assembly of kiwifruit Actinidia rufa.</title>
        <authorList>
            <person name="Sugita-Konishi S."/>
            <person name="Sato K."/>
            <person name="Mori E."/>
            <person name="Abe Y."/>
            <person name="Kisaki G."/>
            <person name="Hamano K."/>
            <person name="Suezawa K."/>
            <person name="Otani M."/>
            <person name="Fukuda T."/>
            <person name="Manabe T."/>
            <person name="Gomi K."/>
            <person name="Tabuchi M."/>
            <person name="Akimitsu K."/>
            <person name="Kataoka I."/>
        </authorList>
    </citation>
    <scope>NUCLEOTIDE SEQUENCE [LARGE SCALE GENOMIC DNA]</scope>
    <source>
        <strain evidence="3">cv. Fuchu</strain>
    </source>
</reference>
<dbReference type="Gene3D" id="3.20.20.10">
    <property type="entry name" value="Alanine racemase"/>
    <property type="match status" value="1"/>
</dbReference>
<feature type="compositionally biased region" description="Basic and acidic residues" evidence="1">
    <location>
        <begin position="1"/>
        <end position="13"/>
    </location>
</feature>
<feature type="region of interest" description="Disordered" evidence="1">
    <location>
        <begin position="1"/>
        <end position="21"/>
    </location>
</feature>